<feature type="region of interest" description="Disordered" evidence="1">
    <location>
        <begin position="33"/>
        <end position="58"/>
    </location>
</feature>
<name>A0ABR3PR93_9TREE</name>
<dbReference type="RefSeq" id="XP_069204923.1">
    <property type="nucleotide sequence ID" value="XM_069356986.1"/>
</dbReference>
<evidence type="ECO:0000256" key="1">
    <source>
        <dbReference type="SAM" id="MobiDB-lite"/>
    </source>
</evidence>
<feature type="compositionally biased region" description="Low complexity" evidence="1">
    <location>
        <begin position="36"/>
        <end position="47"/>
    </location>
</feature>
<gene>
    <name evidence="2" type="ORF">Q8F55_008592</name>
</gene>
<keyword evidence="3" id="KW-1185">Reference proteome</keyword>
<dbReference type="Proteomes" id="UP001565368">
    <property type="component" value="Unassembled WGS sequence"/>
</dbReference>
<evidence type="ECO:0000313" key="2">
    <source>
        <dbReference type="EMBL" id="KAL1404979.1"/>
    </source>
</evidence>
<evidence type="ECO:0000313" key="3">
    <source>
        <dbReference type="Proteomes" id="UP001565368"/>
    </source>
</evidence>
<dbReference type="EMBL" id="JBBXJM010000007">
    <property type="protein sequence ID" value="KAL1404979.1"/>
    <property type="molecule type" value="Genomic_DNA"/>
</dbReference>
<protein>
    <submittedName>
        <fullName evidence="2">Uncharacterized protein</fullName>
    </submittedName>
</protein>
<comment type="caution">
    <text evidence="2">The sequence shown here is derived from an EMBL/GenBank/DDBJ whole genome shotgun (WGS) entry which is preliminary data.</text>
</comment>
<proteinExistence type="predicted"/>
<organism evidence="2 3">
    <name type="scientific">Vanrija albida</name>
    <dbReference type="NCBI Taxonomy" id="181172"/>
    <lineage>
        <taxon>Eukaryota</taxon>
        <taxon>Fungi</taxon>
        <taxon>Dikarya</taxon>
        <taxon>Basidiomycota</taxon>
        <taxon>Agaricomycotina</taxon>
        <taxon>Tremellomycetes</taxon>
        <taxon>Trichosporonales</taxon>
        <taxon>Trichosporonaceae</taxon>
        <taxon>Vanrija</taxon>
    </lineage>
</organism>
<dbReference type="GeneID" id="95989635"/>
<reference evidence="2 3" key="1">
    <citation type="submission" date="2023-08" db="EMBL/GenBank/DDBJ databases">
        <title>Annotated Genome Sequence of Vanrija albida AlHP1.</title>
        <authorList>
            <person name="Herzog R."/>
        </authorList>
    </citation>
    <scope>NUCLEOTIDE SEQUENCE [LARGE SCALE GENOMIC DNA]</scope>
    <source>
        <strain evidence="2 3">AlHP1</strain>
    </source>
</reference>
<accession>A0ABR3PR93</accession>
<sequence length="236" mass="24787">MMSGWDAEDDYHDLDWAQDSRVSLYINATSEPVSLAPSSQATAAATPDAPPKPPPEYFDGVWSSTCHMPYVSPQDLLAHVKAAKDAGKAASAARAPTFAPPAVGLLAPVSLAPVTSKPKPSTPRPIDELARALSNTHFELSPAPSTRRPARLASDRSVPGLTYAASAGSDDSVQTVPDELDAAAADLEIEIVPASAAPPTIDPLLLKAYRKGVYTFTKGRYDAVKAREAWVAGTPA</sequence>